<reference evidence="2 3" key="1">
    <citation type="journal article" date="2021" name="Nat. Commun.">
        <title>Genetic determinants of endophytism in the Arabidopsis root mycobiome.</title>
        <authorList>
            <person name="Mesny F."/>
            <person name="Miyauchi S."/>
            <person name="Thiergart T."/>
            <person name="Pickel B."/>
            <person name="Atanasova L."/>
            <person name="Karlsson M."/>
            <person name="Huettel B."/>
            <person name="Barry K.W."/>
            <person name="Haridas S."/>
            <person name="Chen C."/>
            <person name="Bauer D."/>
            <person name="Andreopoulos W."/>
            <person name="Pangilinan J."/>
            <person name="LaButti K."/>
            <person name="Riley R."/>
            <person name="Lipzen A."/>
            <person name="Clum A."/>
            <person name="Drula E."/>
            <person name="Henrissat B."/>
            <person name="Kohler A."/>
            <person name="Grigoriev I.V."/>
            <person name="Martin F.M."/>
            <person name="Hacquard S."/>
        </authorList>
    </citation>
    <scope>NUCLEOTIDE SEQUENCE [LARGE SCALE GENOMIC DNA]</scope>
    <source>
        <strain evidence="2 3">MPI-CAGE-CH-0241</strain>
    </source>
</reference>
<dbReference type="OrthoDB" id="5092639at2759"/>
<keyword evidence="3" id="KW-1185">Reference proteome</keyword>
<feature type="transmembrane region" description="Helical" evidence="1">
    <location>
        <begin position="341"/>
        <end position="360"/>
    </location>
</feature>
<dbReference type="Proteomes" id="UP000777438">
    <property type="component" value="Unassembled WGS sequence"/>
</dbReference>
<sequence length="379" mass="43138">MALLDGDVILTMIAQAAPHTPKYRATSNPELDSSVVSTSLSLNTKATISNAFWGCRSSVNRQLNATSIDLEPYWRYYTNQCDRALHDGGQHIATRTHRDVVDTVSKLKAGVLRTDLKSDLKSNLTSSHANEDELLENSVNLAATLLLMTSFGSYSYGYSGRSLLQWTDGTLRDFVHGYFAPVADPLSIHDNIRLEKNFNALNLGRIAGLEIVWTDNIADHLRLADHDTRVHVFHHASFLEYQRQSRESLLPEGLAEETLQTLALLFPSSDLETKEWFAKLPFFQSLDRRVIQCDKIKTNDRKIETFKFWRARLISLKQVFDEAQPKTLVQWWFDRRDGVQWYTFWVAVLVLVLTVFFGLVQSIEGGIQVYASLKALHNE</sequence>
<accession>A0A9P8W5T3</accession>
<evidence type="ECO:0000313" key="2">
    <source>
        <dbReference type="EMBL" id="KAH6889962.1"/>
    </source>
</evidence>
<name>A0A9P8W5T3_9HYPO</name>
<dbReference type="EMBL" id="JAGPYM010000010">
    <property type="protein sequence ID" value="KAH6889962.1"/>
    <property type="molecule type" value="Genomic_DNA"/>
</dbReference>
<gene>
    <name evidence="2" type="ORF">B0T10DRAFT_43906</name>
</gene>
<keyword evidence="1" id="KW-0472">Membrane</keyword>
<proteinExistence type="predicted"/>
<evidence type="ECO:0000256" key="1">
    <source>
        <dbReference type="SAM" id="Phobius"/>
    </source>
</evidence>
<keyword evidence="1" id="KW-0812">Transmembrane</keyword>
<organism evidence="2 3">
    <name type="scientific">Thelonectria olida</name>
    <dbReference type="NCBI Taxonomy" id="1576542"/>
    <lineage>
        <taxon>Eukaryota</taxon>
        <taxon>Fungi</taxon>
        <taxon>Dikarya</taxon>
        <taxon>Ascomycota</taxon>
        <taxon>Pezizomycotina</taxon>
        <taxon>Sordariomycetes</taxon>
        <taxon>Hypocreomycetidae</taxon>
        <taxon>Hypocreales</taxon>
        <taxon>Nectriaceae</taxon>
        <taxon>Thelonectria</taxon>
    </lineage>
</organism>
<keyword evidence="1" id="KW-1133">Transmembrane helix</keyword>
<comment type="caution">
    <text evidence="2">The sequence shown here is derived from an EMBL/GenBank/DDBJ whole genome shotgun (WGS) entry which is preliminary data.</text>
</comment>
<dbReference type="AlphaFoldDB" id="A0A9P8W5T3"/>
<protein>
    <submittedName>
        <fullName evidence="2">Uncharacterized protein</fullName>
    </submittedName>
</protein>
<evidence type="ECO:0000313" key="3">
    <source>
        <dbReference type="Proteomes" id="UP000777438"/>
    </source>
</evidence>